<proteinExistence type="predicted"/>
<dbReference type="CDD" id="cd07505">
    <property type="entry name" value="HAD_BPGM-like"/>
    <property type="match status" value="1"/>
</dbReference>
<comment type="caution">
    <text evidence="1">The sequence shown here is derived from an EMBL/GenBank/DDBJ whole genome shotgun (WGS) entry which is preliminary data.</text>
</comment>
<evidence type="ECO:0000313" key="1">
    <source>
        <dbReference type="EMBL" id="PRR84053.1"/>
    </source>
</evidence>
<protein>
    <submittedName>
        <fullName evidence="1">Phosphorylated carbohydrates phosphatase</fullName>
        <ecNumber evidence="1">3.1.3.-</ecNumber>
    </submittedName>
</protein>
<accession>A0A2T0BJP9</accession>
<dbReference type="InterPro" id="IPR006439">
    <property type="entry name" value="HAD-SF_hydro_IA"/>
</dbReference>
<dbReference type="SUPFAM" id="SSF56784">
    <property type="entry name" value="HAD-like"/>
    <property type="match status" value="1"/>
</dbReference>
<dbReference type="Gene3D" id="3.40.50.1000">
    <property type="entry name" value="HAD superfamily/HAD-like"/>
    <property type="match status" value="1"/>
</dbReference>
<dbReference type="Pfam" id="PF13419">
    <property type="entry name" value="HAD_2"/>
    <property type="match status" value="1"/>
</dbReference>
<dbReference type="InterPro" id="IPR023198">
    <property type="entry name" value="PGP-like_dom2"/>
</dbReference>
<dbReference type="NCBIfam" id="TIGR01549">
    <property type="entry name" value="HAD-SF-IA-v1"/>
    <property type="match status" value="1"/>
</dbReference>
<dbReference type="GO" id="GO:0016787">
    <property type="term" value="F:hydrolase activity"/>
    <property type="evidence" value="ECO:0007669"/>
    <property type="project" value="UniProtKB-KW"/>
</dbReference>
<reference evidence="1 2" key="1">
    <citation type="submission" date="2018-03" db="EMBL/GenBank/DDBJ databases">
        <title>Genome sequence of Clostridium vincentii DSM 10228.</title>
        <authorList>
            <person name="Poehlein A."/>
            <person name="Daniel R."/>
        </authorList>
    </citation>
    <scope>NUCLEOTIDE SEQUENCE [LARGE SCALE GENOMIC DNA]</scope>
    <source>
        <strain evidence="1 2">DSM 10228</strain>
    </source>
</reference>
<evidence type="ECO:0000313" key="2">
    <source>
        <dbReference type="Proteomes" id="UP000239471"/>
    </source>
</evidence>
<dbReference type="NCBIfam" id="TIGR01509">
    <property type="entry name" value="HAD-SF-IA-v3"/>
    <property type="match status" value="1"/>
</dbReference>
<dbReference type="RefSeq" id="WP_170065568.1">
    <property type="nucleotide sequence ID" value="NZ_PVXQ01000003.1"/>
</dbReference>
<dbReference type="InterPro" id="IPR023214">
    <property type="entry name" value="HAD_sf"/>
</dbReference>
<dbReference type="PANTHER" id="PTHR18901">
    <property type="entry name" value="2-DEOXYGLUCOSE-6-PHOSPHATE PHOSPHATASE 2"/>
    <property type="match status" value="1"/>
</dbReference>
<dbReference type="Proteomes" id="UP000239471">
    <property type="component" value="Unassembled WGS sequence"/>
</dbReference>
<name>A0A2T0BJP9_9CLOT</name>
<dbReference type="SFLD" id="SFLDS00003">
    <property type="entry name" value="Haloacid_Dehalogenase"/>
    <property type="match status" value="1"/>
</dbReference>
<keyword evidence="1" id="KW-0378">Hydrolase</keyword>
<dbReference type="PRINTS" id="PR00413">
    <property type="entry name" value="HADHALOGNASE"/>
</dbReference>
<dbReference type="Gene3D" id="1.10.150.240">
    <property type="entry name" value="Putative phosphatase, domain 2"/>
    <property type="match status" value="1"/>
</dbReference>
<gene>
    <name evidence="1" type="ORF">CLVI_03510</name>
</gene>
<organism evidence="1 2">
    <name type="scientific">Clostridium vincentii</name>
    <dbReference type="NCBI Taxonomy" id="52704"/>
    <lineage>
        <taxon>Bacteria</taxon>
        <taxon>Bacillati</taxon>
        <taxon>Bacillota</taxon>
        <taxon>Clostridia</taxon>
        <taxon>Eubacteriales</taxon>
        <taxon>Clostridiaceae</taxon>
        <taxon>Clostridium</taxon>
    </lineage>
</organism>
<keyword evidence="2" id="KW-1185">Reference proteome</keyword>
<dbReference type="InterPro" id="IPR041492">
    <property type="entry name" value="HAD_2"/>
</dbReference>
<dbReference type="SFLD" id="SFLDG01129">
    <property type="entry name" value="C1.5:_HAD__Beta-PGM__Phosphata"/>
    <property type="match status" value="1"/>
</dbReference>
<dbReference type="InterPro" id="IPR036412">
    <property type="entry name" value="HAD-like_sf"/>
</dbReference>
<dbReference type="PANTHER" id="PTHR18901:SF38">
    <property type="entry name" value="PSEUDOURIDINE-5'-PHOSPHATASE"/>
    <property type="match status" value="1"/>
</dbReference>
<dbReference type="EMBL" id="PVXQ01000003">
    <property type="protein sequence ID" value="PRR84053.1"/>
    <property type="molecule type" value="Genomic_DNA"/>
</dbReference>
<sequence length="217" mass="24146">MNNIKLVIFDMDGLMLDSEIIAWKAWDAVKKNYNCDFNFEFYRNFIGTTEASISSIMLETYGSDFPIKDFLNDAKKEKARIVSVEGIAVKKGLVDLLDYLTKAGIKKAVATSSHRNVMENLLSLSNVLHYFDYSVCGDEIENGKPSPDVFLKALDNAGAKTTEAFVLEDSINGILAAHNANIPVIFIQDLVEAPVDTLGLVYKKMNDLSEVISVFEK</sequence>
<dbReference type="EC" id="3.1.3.-" evidence="1"/>
<dbReference type="AlphaFoldDB" id="A0A2T0BJP9"/>